<dbReference type="Proteomes" id="UP001145353">
    <property type="component" value="Unassembled WGS sequence"/>
</dbReference>
<organism evidence="1 2">
    <name type="scientific">Chromohalobacter moromii</name>
    <dbReference type="NCBI Taxonomy" id="2860329"/>
    <lineage>
        <taxon>Bacteria</taxon>
        <taxon>Pseudomonadati</taxon>
        <taxon>Pseudomonadota</taxon>
        <taxon>Gammaproteobacteria</taxon>
        <taxon>Oceanospirillales</taxon>
        <taxon>Halomonadaceae</taxon>
        <taxon>Chromohalobacter</taxon>
    </lineage>
</organism>
<proteinExistence type="predicted"/>
<evidence type="ECO:0008006" key="3">
    <source>
        <dbReference type="Google" id="ProtNLM"/>
    </source>
</evidence>
<reference evidence="1" key="1">
    <citation type="submission" date="2021-07" db="EMBL/GenBank/DDBJ databases">
        <authorList>
            <person name="Luelf R.H."/>
        </authorList>
    </citation>
    <scope>NUCLEOTIDE SEQUENCE</scope>
    <source>
        <strain evidence="1">TMW 2.2304</strain>
    </source>
</reference>
<dbReference type="AlphaFoldDB" id="A0A9X2X493"/>
<evidence type="ECO:0000313" key="1">
    <source>
        <dbReference type="EMBL" id="MCT8506450.1"/>
    </source>
</evidence>
<gene>
    <name evidence="1" type="ORF">KZO87_13820</name>
</gene>
<keyword evidence="2" id="KW-1185">Reference proteome</keyword>
<accession>A0A9X2X493</accession>
<dbReference type="RefSeq" id="WP_247619407.1">
    <property type="nucleotide sequence ID" value="NZ_JAHXCZ010000005.1"/>
</dbReference>
<comment type="caution">
    <text evidence="1">The sequence shown here is derived from an EMBL/GenBank/DDBJ whole genome shotgun (WGS) entry which is preliminary data.</text>
</comment>
<evidence type="ECO:0000313" key="2">
    <source>
        <dbReference type="Proteomes" id="UP001145353"/>
    </source>
</evidence>
<reference evidence="1" key="2">
    <citation type="journal article" date="2022" name="Syst. Appl. Microbiol.">
        <title>Chromohalobacter moromii sp. nov., a moderately halophilic bacterium isolated from lupine-based moromi fermentation.</title>
        <authorList>
            <person name="Lulf R.H."/>
            <person name="Hilgarth M."/>
            <person name="Ehrmann M.A."/>
        </authorList>
    </citation>
    <scope>NUCLEOTIDE SEQUENCE</scope>
    <source>
        <strain evidence="1">TMW 2.2304</strain>
    </source>
</reference>
<protein>
    <recommendedName>
        <fullName evidence="3">SMODS and SLOG-associating 2TM effector domain-containing protein</fullName>
    </recommendedName>
</protein>
<name>A0A9X2X493_9GAMM</name>
<sequence length="166" mass="19604">MSSIYQKKFWRELDQLKIHVYYLELYLEKTENTERGINIFLAAASSGSIASWAVWNNLQLLWATIIAASQFINVIKPHLPYSLRLKSLSSLTNELESLFISMENHWFHIAEGRLTEEEIHKLHIEIKEKRRLSIQKHLGKASLPHNEKIMERARQSAKTYFINFYE</sequence>
<dbReference type="EMBL" id="JAHXDE010000005">
    <property type="protein sequence ID" value="MCT8506450.1"/>
    <property type="molecule type" value="Genomic_DNA"/>
</dbReference>